<dbReference type="EMBL" id="VSSQ01094349">
    <property type="protein sequence ID" value="MPN38864.1"/>
    <property type="molecule type" value="Genomic_DNA"/>
</dbReference>
<name>A0A645HRV2_9ZZZZ</name>
<proteinExistence type="predicted"/>
<protein>
    <submittedName>
        <fullName evidence="1">Uncharacterized protein</fullName>
    </submittedName>
</protein>
<accession>A0A645HRV2</accession>
<evidence type="ECO:0000313" key="1">
    <source>
        <dbReference type="EMBL" id="MPN38864.1"/>
    </source>
</evidence>
<reference evidence="1" key="1">
    <citation type="submission" date="2019-08" db="EMBL/GenBank/DDBJ databases">
        <authorList>
            <person name="Kucharzyk K."/>
            <person name="Murdoch R.W."/>
            <person name="Higgins S."/>
            <person name="Loffler F."/>
        </authorList>
    </citation>
    <scope>NUCLEOTIDE SEQUENCE</scope>
</reference>
<organism evidence="1">
    <name type="scientific">bioreactor metagenome</name>
    <dbReference type="NCBI Taxonomy" id="1076179"/>
    <lineage>
        <taxon>unclassified sequences</taxon>
        <taxon>metagenomes</taxon>
        <taxon>ecological metagenomes</taxon>
    </lineage>
</organism>
<sequence>MGDVVHVLRDNGALLFHDFGKAVGLPDAALDLAAGLAHQFLGLKAVVAHGGGVYIDHPSILVIHKDFRKGVLHNF</sequence>
<comment type="caution">
    <text evidence="1">The sequence shown here is derived from an EMBL/GenBank/DDBJ whole genome shotgun (WGS) entry which is preliminary data.</text>
</comment>
<gene>
    <name evidence="1" type="ORF">SDC9_186389</name>
</gene>
<dbReference type="AlphaFoldDB" id="A0A645HRV2"/>